<reference evidence="3" key="2">
    <citation type="submission" date="2015-04" db="EMBL/GenBank/DDBJ databases">
        <title>A butyrogenic pathway from the amino acid lysine in a human gut commensal.</title>
        <authorList>
            <person name="de Vos W.M."/>
            <person name="Bui N.T.P."/>
            <person name="Plugge C.M."/>
            <person name="Ritari J."/>
        </authorList>
    </citation>
    <scope>NUCLEOTIDE SEQUENCE [LARGE SCALE GENOMIC DNA]</scope>
    <source>
        <strain evidence="3">AF211</strain>
    </source>
</reference>
<dbReference type="eggNOG" id="COG3271">
    <property type="taxonomic scope" value="Bacteria"/>
</dbReference>
<keyword evidence="3" id="KW-1185">Reference proteome</keyword>
<evidence type="ECO:0000256" key="1">
    <source>
        <dbReference type="SAM" id="MobiDB-lite"/>
    </source>
</evidence>
<dbReference type="SUPFAM" id="SSF54001">
    <property type="entry name" value="Cysteine proteinases"/>
    <property type="match status" value="1"/>
</dbReference>
<protein>
    <recommendedName>
        <fullName evidence="4">Peptidase C39-like domain-containing protein</fullName>
    </recommendedName>
</protein>
<proteinExistence type="predicted"/>
<feature type="region of interest" description="Disordered" evidence="1">
    <location>
        <begin position="1"/>
        <end position="33"/>
    </location>
</feature>
<gene>
    <name evidence="2" type="ORF">IB211_02942c</name>
</gene>
<dbReference type="EMBL" id="CP011307">
    <property type="protein sequence ID" value="ALP95333.1"/>
    <property type="molecule type" value="Genomic_DNA"/>
</dbReference>
<dbReference type="PATRIC" id="fig|1297617.4.peg.3022"/>
<evidence type="ECO:0000313" key="3">
    <source>
        <dbReference type="Proteomes" id="UP000064844"/>
    </source>
</evidence>
<accession>A0A0S2W7K2</accession>
<dbReference type="KEGG" id="ibu:IB211_02942c"/>
<dbReference type="Proteomes" id="UP000064844">
    <property type="component" value="Chromosome"/>
</dbReference>
<dbReference type="Pfam" id="PF12385">
    <property type="entry name" value="Peptidase_C70"/>
    <property type="match status" value="1"/>
</dbReference>
<evidence type="ECO:0000313" key="2">
    <source>
        <dbReference type="EMBL" id="ALP95333.1"/>
    </source>
</evidence>
<organism evidence="2 3">
    <name type="scientific">Intestinimonas butyriciproducens</name>
    <dbReference type="NCBI Taxonomy" id="1297617"/>
    <lineage>
        <taxon>Bacteria</taxon>
        <taxon>Bacillati</taxon>
        <taxon>Bacillota</taxon>
        <taxon>Clostridia</taxon>
        <taxon>Eubacteriales</taxon>
        <taxon>Intestinimonas</taxon>
    </lineage>
</organism>
<reference evidence="2 3" key="1">
    <citation type="journal article" date="2015" name="Nat. Commun.">
        <title>Production of butyrate from lysine and the Amadori product fructoselysine by a human gut commensal.</title>
        <authorList>
            <person name="Bui T.P."/>
            <person name="Ritari J."/>
            <person name="Boeren S."/>
            <person name="de Waard P."/>
            <person name="Plugge C.M."/>
            <person name="de Vos W.M."/>
        </authorList>
    </citation>
    <scope>NUCLEOTIDE SEQUENCE [LARGE SCALE GENOMIC DNA]</scope>
    <source>
        <strain evidence="2 3">AF211</strain>
    </source>
</reference>
<dbReference type="Gene3D" id="3.90.70.10">
    <property type="entry name" value="Cysteine proteinases"/>
    <property type="match status" value="1"/>
</dbReference>
<evidence type="ECO:0008006" key="4">
    <source>
        <dbReference type="Google" id="ProtNLM"/>
    </source>
</evidence>
<dbReference type="AlphaFoldDB" id="A0A0S2W7K2"/>
<dbReference type="InterPro" id="IPR022118">
    <property type="entry name" value="Peptidase_C70_AvrRpt2"/>
</dbReference>
<sequence length="298" mass="32798">MEKVCIVGGGESPYNGKQRAGEAGVKSEEKGDREMKRTVTLALALSLALTLLGGCANSDTPAQSAESKENFTDEMKIPYAVDLSPEDGADSAERLGDHQDSPYFAHPDVYHLESTETLTVLSRFQTMQQTSEWACGVTSALMVLNWYGELGDWNEETLAALRHPLEGELAEYPGTTLRQAMDIFDGVGGFTYTTTLDQPEIWTEDIRGWLAEGTPVMVCWNDWGGHWQVIVGYDTMGTESEQDDVILVADPYDTTDHNQDGYGVIPAERFLYNFSMYGAFPEEEGGSDMLYIAAKPVA</sequence>
<dbReference type="InterPro" id="IPR038765">
    <property type="entry name" value="Papain-like_cys_pep_sf"/>
</dbReference>
<name>A0A0S2W7K2_9FIRM</name>